<dbReference type="EMBL" id="CP002737">
    <property type="protein sequence ID" value="AEF96599.1"/>
    <property type="molecule type" value="Genomic_DNA"/>
</dbReference>
<organism evidence="2">
    <name type="scientific">Methanotorris igneus (strain DSM 5666 / JCM 11834 / Kol 5)</name>
    <dbReference type="NCBI Taxonomy" id="880724"/>
    <lineage>
        <taxon>Archaea</taxon>
        <taxon>Methanobacteriati</taxon>
        <taxon>Methanobacteriota</taxon>
        <taxon>Methanomada group</taxon>
        <taxon>Methanococci</taxon>
        <taxon>Methanococcales</taxon>
        <taxon>Methanocaldococcaceae</taxon>
        <taxon>Methanotorris</taxon>
    </lineage>
</organism>
<keyword evidence="1" id="KW-0067">ATP-binding</keyword>
<protein>
    <submittedName>
        <fullName evidence="1">Nucleic acid binding OB-fold tRNA/helicase-type</fullName>
    </submittedName>
</protein>
<keyword evidence="1" id="KW-0347">Helicase</keyword>
<evidence type="ECO:0000313" key="2">
    <source>
        <dbReference type="Proteomes" id="UP000009227"/>
    </source>
</evidence>
<keyword evidence="1" id="KW-0378">Hydrolase</keyword>
<dbReference type="OrthoDB" id="60072at2157"/>
<gene>
    <name evidence="1" type="ordered locus">Metig_1060</name>
</gene>
<proteinExistence type="predicted"/>
<dbReference type="RefSeq" id="WP_013799200.1">
    <property type="nucleotide sequence ID" value="NC_015562.1"/>
</dbReference>
<name>F6BDN8_METIK</name>
<dbReference type="AlphaFoldDB" id="F6BDN8"/>
<evidence type="ECO:0000313" key="1">
    <source>
        <dbReference type="EMBL" id="AEF96599.1"/>
    </source>
</evidence>
<dbReference type="HOGENOM" id="CLU_2230397_0_0_2"/>
<dbReference type="KEGG" id="mig:Metig_1060"/>
<dbReference type="GeneID" id="10643914"/>
<dbReference type="GO" id="GO:0004386">
    <property type="term" value="F:helicase activity"/>
    <property type="evidence" value="ECO:0007669"/>
    <property type="project" value="UniProtKB-KW"/>
</dbReference>
<dbReference type="InterPro" id="IPR012340">
    <property type="entry name" value="NA-bd_OB-fold"/>
</dbReference>
<dbReference type="Proteomes" id="UP000009227">
    <property type="component" value="Chromosome"/>
</dbReference>
<dbReference type="STRING" id="880724.Metig_1060"/>
<accession>F6BDN8</accession>
<keyword evidence="2" id="KW-1185">Reference proteome</keyword>
<reference evidence="1 2" key="1">
    <citation type="submission" date="2011-05" db="EMBL/GenBank/DDBJ databases">
        <title>Complete sequence of Methanotorris igneus Kol 5.</title>
        <authorList>
            <consortium name="US DOE Joint Genome Institute"/>
            <person name="Lucas S."/>
            <person name="Han J."/>
            <person name="Lapidus A."/>
            <person name="Cheng J.-F."/>
            <person name="Goodwin L."/>
            <person name="Pitluck S."/>
            <person name="Peters L."/>
            <person name="Mikhailova N."/>
            <person name="Chertkov O."/>
            <person name="Han C."/>
            <person name="Tapia R."/>
            <person name="Land M."/>
            <person name="Hauser L."/>
            <person name="Kyrpides N."/>
            <person name="Ivanova N."/>
            <person name="Pagani I."/>
            <person name="Sieprawska-Lupa M."/>
            <person name="Whitman W."/>
            <person name="Woyke T."/>
        </authorList>
    </citation>
    <scope>NUCLEOTIDE SEQUENCE [LARGE SCALE GENOMIC DNA]</scope>
    <source>
        <strain evidence="2">DSM 5666 / JCM 11834 / Kol 5</strain>
    </source>
</reference>
<keyword evidence="1" id="KW-0547">Nucleotide-binding</keyword>
<dbReference type="SUPFAM" id="SSF50249">
    <property type="entry name" value="Nucleic acid-binding proteins"/>
    <property type="match status" value="1"/>
</dbReference>
<sequence>MYKLKKISEIKDIDEKVAVIGRVKDIGEKIKVEDDSGEILVSLRKNSNDVQLNINSKVLVFGTTKLTPKGIIILGNVVVVDDADEELLMEFEDIIQKLNKKNKIN</sequence>